<accession>A0A1H5D6Z8</accession>
<name>A0A1H5D6Z8_9MICO</name>
<evidence type="ECO:0000256" key="4">
    <source>
        <dbReference type="ARBA" id="ARBA00011160"/>
    </source>
</evidence>
<feature type="domain" description="FtsX extracellular" evidence="15">
    <location>
        <begin position="56"/>
        <end position="161"/>
    </location>
</feature>
<comment type="subunit">
    <text evidence="4">Forms a membrane-associated complex with FtsE.</text>
</comment>
<dbReference type="Gene3D" id="3.30.70.3040">
    <property type="match status" value="1"/>
</dbReference>
<dbReference type="InterPro" id="IPR003838">
    <property type="entry name" value="ABC3_permease_C"/>
</dbReference>
<dbReference type="Pfam" id="PF18075">
    <property type="entry name" value="FtsX_ECD"/>
    <property type="match status" value="1"/>
</dbReference>
<dbReference type="OrthoDB" id="9812531at2"/>
<dbReference type="InterPro" id="IPR004513">
    <property type="entry name" value="FtsX"/>
</dbReference>
<dbReference type="InterPro" id="IPR047929">
    <property type="entry name" value="FtsX_actino"/>
</dbReference>
<comment type="similarity">
    <text evidence="3 12">Belongs to the ABC-4 integral membrane protein family. FtsX subfamily.</text>
</comment>
<evidence type="ECO:0000259" key="14">
    <source>
        <dbReference type="Pfam" id="PF02687"/>
    </source>
</evidence>
<dbReference type="PANTHER" id="PTHR47755">
    <property type="entry name" value="CELL DIVISION PROTEIN FTSX"/>
    <property type="match status" value="1"/>
</dbReference>
<dbReference type="Proteomes" id="UP000199220">
    <property type="component" value="Unassembled WGS sequence"/>
</dbReference>
<evidence type="ECO:0000256" key="10">
    <source>
        <dbReference type="ARBA" id="ARBA00023136"/>
    </source>
</evidence>
<evidence type="ECO:0000256" key="2">
    <source>
        <dbReference type="ARBA" id="ARBA00004651"/>
    </source>
</evidence>
<evidence type="ECO:0000256" key="3">
    <source>
        <dbReference type="ARBA" id="ARBA00007379"/>
    </source>
</evidence>
<feature type="domain" description="ABC3 transporter permease C-terminal" evidence="14">
    <location>
        <begin position="185"/>
        <end position="301"/>
    </location>
</feature>
<dbReference type="GO" id="GO:0051301">
    <property type="term" value="P:cell division"/>
    <property type="evidence" value="ECO:0007669"/>
    <property type="project" value="UniProtKB-KW"/>
</dbReference>
<dbReference type="PANTHER" id="PTHR47755:SF1">
    <property type="entry name" value="CELL DIVISION PROTEIN FTSX"/>
    <property type="match status" value="1"/>
</dbReference>
<keyword evidence="11 12" id="KW-0131">Cell cycle</keyword>
<evidence type="ECO:0000313" key="16">
    <source>
        <dbReference type="EMBL" id="SED74627.1"/>
    </source>
</evidence>
<comment type="function">
    <text evidence="1">Part of the ABC transporter FtsEX involved in cellular division.</text>
</comment>
<evidence type="ECO:0000256" key="9">
    <source>
        <dbReference type="ARBA" id="ARBA00022989"/>
    </source>
</evidence>
<organism evidence="16 17">
    <name type="scientific">Ruania alba</name>
    <dbReference type="NCBI Taxonomy" id="648782"/>
    <lineage>
        <taxon>Bacteria</taxon>
        <taxon>Bacillati</taxon>
        <taxon>Actinomycetota</taxon>
        <taxon>Actinomycetes</taxon>
        <taxon>Micrococcales</taxon>
        <taxon>Ruaniaceae</taxon>
        <taxon>Ruania</taxon>
    </lineage>
</organism>
<proteinExistence type="inferred from homology"/>
<evidence type="ECO:0000256" key="5">
    <source>
        <dbReference type="ARBA" id="ARBA00021907"/>
    </source>
</evidence>
<dbReference type="InterPro" id="IPR040690">
    <property type="entry name" value="FtsX_ECD"/>
</dbReference>
<dbReference type="STRING" id="648782.SAMN04488554_0586"/>
<evidence type="ECO:0000256" key="7">
    <source>
        <dbReference type="ARBA" id="ARBA00022618"/>
    </source>
</evidence>
<dbReference type="PIRSF" id="PIRSF003097">
    <property type="entry name" value="FtsX"/>
    <property type="match status" value="1"/>
</dbReference>
<gene>
    <name evidence="16" type="ORF">SAMN04488554_0586</name>
</gene>
<feature type="transmembrane region" description="Helical" evidence="13">
    <location>
        <begin position="178"/>
        <end position="203"/>
    </location>
</feature>
<feature type="transmembrane region" description="Helical" evidence="13">
    <location>
        <begin position="21"/>
        <end position="45"/>
    </location>
</feature>
<feature type="transmembrane region" description="Helical" evidence="13">
    <location>
        <begin position="275"/>
        <end position="298"/>
    </location>
</feature>
<dbReference type="RefSeq" id="WP_089771610.1">
    <property type="nucleotide sequence ID" value="NZ_FNTX01000001.1"/>
</dbReference>
<keyword evidence="9 13" id="KW-1133">Transmembrane helix</keyword>
<comment type="subcellular location">
    <subcellularLocation>
        <location evidence="2">Cell membrane</location>
        <topology evidence="2">Multi-pass membrane protein</topology>
    </subcellularLocation>
</comment>
<dbReference type="EMBL" id="FNTX01000001">
    <property type="protein sequence ID" value="SED74627.1"/>
    <property type="molecule type" value="Genomic_DNA"/>
</dbReference>
<feature type="transmembrane region" description="Helical" evidence="13">
    <location>
        <begin position="223"/>
        <end position="250"/>
    </location>
</feature>
<evidence type="ECO:0000256" key="12">
    <source>
        <dbReference type="PIRNR" id="PIRNR003097"/>
    </source>
</evidence>
<protein>
    <recommendedName>
        <fullName evidence="5 12">Cell division protein FtsX</fullName>
    </recommendedName>
</protein>
<keyword evidence="6 12" id="KW-1003">Cell membrane</keyword>
<evidence type="ECO:0000313" key="17">
    <source>
        <dbReference type="Proteomes" id="UP000199220"/>
    </source>
</evidence>
<evidence type="ECO:0000256" key="6">
    <source>
        <dbReference type="ARBA" id="ARBA00022475"/>
    </source>
</evidence>
<reference evidence="17" key="1">
    <citation type="submission" date="2016-10" db="EMBL/GenBank/DDBJ databases">
        <authorList>
            <person name="Varghese N."/>
            <person name="Submissions S."/>
        </authorList>
    </citation>
    <scope>NUCLEOTIDE SEQUENCE [LARGE SCALE GENOMIC DNA]</scope>
    <source>
        <strain evidence="17">DSM 21368</strain>
    </source>
</reference>
<dbReference type="NCBIfam" id="NF038346">
    <property type="entry name" value="FtsX_actino"/>
    <property type="match status" value="1"/>
</dbReference>
<keyword evidence="7 12" id="KW-0132">Cell division</keyword>
<evidence type="ECO:0000259" key="15">
    <source>
        <dbReference type="Pfam" id="PF18075"/>
    </source>
</evidence>
<evidence type="ECO:0000256" key="11">
    <source>
        <dbReference type="ARBA" id="ARBA00023306"/>
    </source>
</evidence>
<keyword evidence="8 13" id="KW-0812">Transmembrane</keyword>
<keyword evidence="17" id="KW-1185">Reference proteome</keyword>
<sequence length="304" mass="33008">MRLQFVLSQIGNGLRRNVAMAVSVVLVTFISLTFVGAAVLLQMQISNMKDDWYDRVEVSVFLCPEGSSAPTCAGGEVTEEQIETLEGVLTSDGLSPYVEEVFVETKEQAYASFQEQFGDQDWAQRITEDQMQVSLRVSLVDPELYQVVADEITGRDGVEEVVDQRAILEPLFLVLNRATVLAVGLAAVMIVTAVLLITTTIRLSAMSRSRETSIMRLVGASNFFIQLPFMLEGAIAALLGAVLASAGLWLGVRSVIENWLAGSVRWVNFVSTSDVLVVAPLLVAIGIVLAAISSLVSLSRYTKV</sequence>
<dbReference type="Pfam" id="PF02687">
    <property type="entry name" value="FtsX"/>
    <property type="match status" value="1"/>
</dbReference>
<dbReference type="AlphaFoldDB" id="A0A1H5D6Z8"/>
<dbReference type="GO" id="GO:0005886">
    <property type="term" value="C:plasma membrane"/>
    <property type="evidence" value="ECO:0007669"/>
    <property type="project" value="UniProtKB-SubCell"/>
</dbReference>
<evidence type="ECO:0000256" key="1">
    <source>
        <dbReference type="ARBA" id="ARBA00003552"/>
    </source>
</evidence>
<keyword evidence="10 12" id="KW-0472">Membrane</keyword>
<evidence type="ECO:0000256" key="13">
    <source>
        <dbReference type="SAM" id="Phobius"/>
    </source>
</evidence>
<evidence type="ECO:0000256" key="8">
    <source>
        <dbReference type="ARBA" id="ARBA00022692"/>
    </source>
</evidence>